<dbReference type="AlphaFoldDB" id="A0A1D9GPB5"/>
<sequence length="284" mass="30853">MANSDPQTDSLLSRLRNDRQSGATELALRTLKELVDYLDAIKPDSAKISRLLEALKQARPSMVVIGNAVEKVETRWTENGGPAQAAALAVIRELEEAGDRLLEHALNQVPAGAVIMTHSASSLLARLFRQLAREQRPFSVICTQSSPGMEGHQLAATVNQLEVPVTLITDAQIALFAPQADLVITGCDAWLADDHFVNKSGTHLLALSAREHAVPFWVLADTFRDSLDTCHSVELEELPVSELQAPPGPWITPRNIYFEPTPAHLVTGRISEQGVSLCPAGPPR</sequence>
<accession>A0A1D9GPB5</accession>
<protein>
    <submittedName>
        <fullName evidence="2">Initiation factor 2B</fullName>
    </submittedName>
</protein>
<keyword evidence="2" id="KW-0648">Protein biosynthesis</keyword>
<dbReference type="Pfam" id="PF01008">
    <property type="entry name" value="IF-2B"/>
    <property type="match status" value="1"/>
</dbReference>
<dbReference type="InterPro" id="IPR037171">
    <property type="entry name" value="NagB/RpiA_transferase-like"/>
</dbReference>
<dbReference type="Gene3D" id="3.40.50.10470">
    <property type="entry name" value="Translation initiation factor eif-2b, domain 2"/>
    <property type="match status" value="1"/>
</dbReference>
<dbReference type="PANTHER" id="PTHR43475:SF3">
    <property type="entry name" value="TRANSLATION INITIATION FACTOR EIF-2B SUBUNIT FAMILY PROTEIN (AFU_ORTHOLOGUE AFUA_2G14290)"/>
    <property type="match status" value="1"/>
</dbReference>
<dbReference type="EMBL" id="CP017715">
    <property type="protein sequence ID" value="AOY89361.1"/>
    <property type="molecule type" value="Genomic_DNA"/>
</dbReference>
<dbReference type="KEGG" id="msq:BKP64_14945"/>
<dbReference type="GO" id="GO:0003743">
    <property type="term" value="F:translation initiation factor activity"/>
    <property type="evidence" value="ECO:0007669"/>
    <property type="project" value="UniProtKB-KW"/>
</dbReference>
<dbReference type="Proteomes" id="UP000177445">
    <property type="component" value="Chromosome"/>
</dbReference>
<keyword evidence="2" id="KW-0396">Initiation factor</keyword>
<dbReference type="InterPro" id="IPR042529">
    <property type="entry name" value="IF_2B-like_C"/>
</dbReference>
<name>A0A1D9GPB5_9GAMM</name>
<keyword evidence="3" id="KW-1185">Reference proteome</keyword>
<dbReference type="RefSeq" id="WP_070971823.1">
    <property type="nucleotide sequence ID" value="NZ_CP017715.1"/>
</dbReference>
<dbReference type="GO" id="GO:0019509">
    <property type="term" value="P:L-methionine salvage from methylthioadenosine"/>
    <property type="evidence" value="ECO:0007669"/>
    <property type="project" value="TreeGrafter"/>
</dbReference>
<evidence type="ECO:0000313" key="3">
    <source>
        <dbReference type="Proteomes" id="UP000177445"/>
    </source>
</evidence>
<dbReference type="InterPro" id="IPR000649">
    <property type="entry name" value="IF-2B-related"/>
</dbReference>
<dbReference type="STRING" id="1874317.BKP64_14945"/>
<organism evidence="2 3">
    <name type="scientific">Marinobacter salinus</name>
    <dbReference type="NCBI Taxonomy" id="1874317"/>
    <lineage>
        <taxon>Bacteria</taxon>
        <taxon>Pseudomonadati</taxon>
        <taxon>Pseudomonadota</taxon>
        <taxon>Gammaproteobacteria</taxon>
        <taxon>Pseudomonadales</taxon>
        <taxon>Marinobacteraceae</taxon>
        <taxon>Marinobacter</taxon>
    </lineage>
</organism>
<gene>
    <name evidence="2" type="ORF">BKP64_14945</name>
</gene>
<dbReference type="GO" id="GO:0046523">
    <property type="term" value="F:S-methyl-5-thioribose-1-phosphate isomerase activity"/>
    <property type="evidence" value="ECO:0007669"/>
    <property type="project" value="TreeGrafter"/>
</dbReference>
<dbReference type="PANTHER" id="PTHR43475">
    <property type="entry name" value="METHYLTHIORIBOSE-1-PHOSPHATE ISOMERASE"/>
    <property type="match status" value="1"/>
</dbReference>
<reference evidence="2 3" key="1">
    <citation type="submission" date="2016-10" db="EMBL/GenBank/DDBJ databases">
        <title>Marinobacter salinus sp. nov., a moderately halophilic bacterium isolated from a tidal flat environment.</title>
        <authorList>
            <person name="Park S.-J."/>
        </authorList>
    </citation>
    <scope>NUCLEOTIDE SEQUENCE [LARGE SCALE GENOMIC DNA]</scope>
    <source>
        <strain evidence="2 3">Hb8</strain>
    </source>
</reference>
<evidence type="ECO:0000256" key="1">
    <source>
        <dbReference type="RuleBase" id="RU003814"/>
    </source>
</evidence>
<dbReference type="SUPFAM" id="SSF100950">
    <property type="entry name" value="NagB/RpiA/CoA transferase-like"/>
    <property type="match status" value="1"/>
</dbReference>
<evidence type="ECO:0000313" key="2">
    <source>
        <dbReference type="EMBL" id="AOY89361.1"/>
    </source>
</evidence>
<proteinExistence type="inferred from homology"/>
<comment type="similarity">
    <text evidence="1">Belongs to the eIF-2B alpha/beta/delta subunits family.</text>
</comment>
<dbReference type="OrthoDB" id="6113936at2"/>